<evidence type="ECO:0000256" key="1">
    <source>
        <dbReference type="SAM" id="MobiDB-lite"/>
    </source>
</evidence>
<protein>
    <recommendedName>
        <fullName evidence="5">Carboxypeptidase regulatory-like domain-containing protein</fullName>
    </recommendedName>
</protein>
<keyword evidence="2" id="KW-0732">Signal</keyword>
<feature type="signal peptide" evidence="2">
    <location>
        <begin position="1"/>
        <end position="22"/>
    </location>
</feature>
<feature type="region of interest" description="Disordered" evidence="1">
    <location>
        <begin position="181"/>
        <end position="202"/>
    </location>
</feature>
<evidence type="ECO:0000313" key="4">
    <source>
        <dbReference type="Proteomes" id="UP000276128"/>
    </source>
</evidence>
<dbReference type="RefSeq" id="WP_126141998.1">
    <property type="nucleotide sequence ID" value="NZ_RXHU01000042.1"/>
</dbReference>
<evidence type="ECO:0000256" key="2">
    <source>
        <dbReference type="SAM" id="SignalP"/>
    </source>
</evidence>
<accession>A0A3S0CU85</accession>
<dbReference type="EMBL" id="RXHU01000042">
    <property type="protein sequence ID" value="RTE08782.1"/>
    <property type="molecule type" value="Genomic_DNA"/>
</dbReference>
<evidence type="ECO:0008006" key="5">
    <source>
        <dbReference type="Google" id="ProtNLM"/>
    </source>
</evidence>
<proteinExistence type="predicted"/>
<name>A0A3S0CU85_9BACL</name>
<organism evidence="3 4">
    <name type="scientific">Paenibacillus whitsoniae</name>
    <dbReference type="NCBI Taxonomy" id="2496558"/>
    <lineage>
        <taxon>Bacteria</taxon>
        <taxon>Bacillati</taxon>
        <taxon>Bacillota</taxon>
        <taxon>Bacilli</taxon>
        <taxon>Bacillales</taxon>
        <taxon>Paenibacillaceae</taxon>
        <taxon>Paenibacillus</taxon>
    </lineage>
</organism>
<evidence type="ECO:0000313" key="3">
    <source>
        <dbReference type="EMBL" id="RTE08782.1"/>
    </source>
</evidence>
<keyword evidence="4" id="KW-1185">Reference proteome</keyword>
<dbReference type="AlphaFoldDB" id="A0A3S0CU85"/>
<dbReference type="Proteomes" id="UP000276128">
    <property type="component" value="Unassembled WGS sequence"/>
</dbReference>
<reference evidence="3 4" key="1">
    <citation type="submission" date="2018-12" db="EMBL/GenBank/DDBJ databases">
        <title>Bacillus ochoae sp. nov., Paenibacillus whitsoniae sp. nov., Paenibacillus spiritus sp. nov. Isolated from the Mars Exploration Rover during spacecraft assembly.</title>
        <authorList>
            <person name="Seuylemezian A."/>
            <person name="Vaishampayan P."/>
        </authorList>
    </citation>
    <scope>NUCLEOTIDE SEQUENCE [LARGE SCALE GENOMIC DNA]</scope>
    <source>
        <strain evidence="3 4">MER 54</strain>
    </source>
</reference>
<sequence length="202" mass="22007">MQPILKMMSVLLLILFAGSEQAVEATPTGDQVAAALQVKVGYVKDGYGTPEKPYSDEARASIAGARVIAIDAEGAILAQGLTDHQGEWQADIAVPRDLRFAKKNMGMVTLVTVADGYNENVTFDVPVNQYDDGVVSAVVTLRPIRADERNEPSFNAQLHRFTVFEMLDDYANRVGLVKQKPSANTNGLSEPEMPWSAEIRNP</sequence>
<dbReference type="OrthoDB" id="2375752at2"/>
<feature type="chain" id="PRO_5018677218" description="Carboxypeptidase regulatory-like domain-containing protein" evidence="2">
    <location>
        <begin position="23"/>
        <end position="202"/>
    </location>
</feature>
<gene>
    <name evidence="3" type="ORF">EJQ19_14740</name>
</gene>
<comment type="caution">
    <text evidence="3">The sequence shown here is derived from an EMBL/GenBank/DDBJ whole genome shotgun (WGS) entry which is preliminary data.</text>
</comment>